<keyword evidence="3" id="KW-0546">Nucleotide metabolism</keyword>
<keyword evidence="2 3" id="KW-0378">Hydrolase</keyword>
<evidence type="ECO:0000313" key="5">
    <source>
        <dbReference type="Proteomes" id="UP001499854"/>
    </source>
</evidence>
<keyword evidence="5" id="KW-1185">Reference proteome</keyword>
<evidence type="ECO:0000256" key="1">
    <source>
        <dbReference type="ARBA" id="ARBA00001968"/>
    </source>
</evidence>
<dbReference type="InterPro" id="IPR029001">
    <property type="entry name" value="ITPase-like_fam"/>
</dbReference>
<comment type="catalytic activity">
    <reaction evidence="3">
        <text>a 2'-deoxyribonucleoside 5'-triphosphate + H2O = a 2'-deoxyribonucleoside 5'-phosphate + diphosphate + H(+)</text>
        <dbReference type="Rhea" id="RHEA:44644"/>
        <dbReference type="ChEBI" id="CHEBI:15377"/>
        <dbReference type="ChEBI" id="CHEBI:15378"/>
        <dbReference type="ChEBI" id="CHEBI:33019"/>
        <dbReference type="ChEBI" id="CHEBI:61560"/>
        <dbReference type="ChEBI" id="CHEBI:65317"/>
        <dbReference type="EC" id="3.6.1.9"/>
    </reaction>
</comment>
<comment type="caution">
    <text evidence="3">Lacks conserved residue(s) required for the propagation of feature annotation.</text>
</comment>
<comment type="similarity">
    <text evidence="3">Belongs to the Maf family.</text>
</comment>
<comment type="function">
    <text evidence="3">Nucleoside triphosphate pyrophosphatase. May have a dual role in cell division arrest and in preventing the incorporation of modified nucleotides into cellular nucleic acids.</text>
</comment>
<sequence>MSPTLPPLVLASASPARLALLRSAGFHPRVLVSGVDEDAIEAALGPGAVPADVALELARAKAQAVAALPETDGALVVGCDSLLEFEGRALGKPDSAQEAVARWYAMRGKSGRLLTGHWLVDRTTGNEIGSVATTVVHFGEPSDEEVLAYVASGEPLRVAGAFTIDGLGGAFVAGLEGDHSNVVGLSKPLLRKLMGELGVNYTAYWNGAAE</sequence>
<comment type="cofactor">
    <cofactor evidence="1 3">
        <name>a divalent metal cation</name>
        <dbReference type="ChEBI" id="CHEBI:60240"/>
    </cofactor>
</comment>
<comment type="caution">
    <text evidence="4">The sequence shown here is derived from an EMBL/GenBank/DDBJ whole genome shotgun (WGS) entry which is preliminary data.</text>
</comment>
<comment type="catalytic activity">
    <reaction evidence="3">
        <text>a ribonucleoside 5'-triphosphate + H2O = a ribonucleoside 5'-phosphate + diphosphate + H(+)</text>
        <dbReference type="Rhea" id="RHEA:23996"/>
        <dbReference type="ChEBI" id="CHEBI:15377"/>
        <dbReference type="ChEBI" id="CHEBI:15378"/>
        <dbReference type="ChEBI" id="CHEBI:33019"/>
        <dbReference type="ChEBI" id="CHEBI:58043"/>
        <dbReference type="ChEBI" id="CHEBI:61557"/>
        <dbReference type="EC" id="3.6.1.9"/>
    </reaction>
</comment>
<dbReference type="PANTHER" id="PTHR43213:SF5">
    <property type="entry name" value="BIFUNCTIONAL DTTP_UTP PYROPHOSPHATASE_METHYLTRANSFERASE PROTEIN-RELATED"/>
    <property type="match status" value="1"/>
</dbReference>
<evidence type="ECO:0000313" key="4">
    <source>
        <dbReference type="EMBL" id="GAA1972995.1"/>
    </source>
</evidence>
<evidence type="ECO:0000256" key="2">
    <source>
        <dbReference type="ARBA" id="ARBA00022801"/>
    </source>
</evidence>
<dbReference type="EC" id="3.6.1.9" evidence="3"/>
<dbReference type="CDD" id="cd00555">
    <property type="entry name" value="Maf"/>
    <property type="match status" value="1"/>
</dbReference>
<dbReference type="EMBL" id="BAAAQM010000018">
    <property type="protein sequence ID" value="GAA1972995.1"/>
    <property type="molecule type" value="Genomic_DNA"/>
</dbReference>
<dbReference type="Pfam" id="PF02545">
    <property type="entry name" value="Maf"/>
    <property type="match status" value="1"/>
</dbReference>
<dbReference type="SUPFAM" id="SSF52972">
    <property type="entry name" value="ITPase-like"/>
    <property type="match status" value="1"/>
</dbReference>
<proteinExistence type="inferred from homology"/>
<dbReference type="HAMAP" id="MF_00528">
    <property type="entry name" value="Maf"/>
    <property type="match status" value="1"/>
</dbReference>
<dbReference type="InterPro" id="IPR003697">
    <property type="entry name" value="Maf-like"/>
</dbReference>
<protein>
    <recommendedName>
        <fullName evidence="3">Nucleoside triphosphate pyrophosphatase</fullName>
        <ecNumber evidence="3">3.6.1.9</ecNumber>
    </recommendedName>
    <alternativeName>
        <fullName evidence="3">Nucleotide pyrophosphatase</fullName>
        <shortName evidence="3">Nucleotide PPase</shortName>
    </alternativeName>
</protein>
<dbReference type="Proteomes" id="UP001499854">
    <property type="component" value="Unassembled WGS sequence"/>
</dbReference>
<gene>
    <name evidence="4" type="ORF">GCM10009838_35890</name>
</gene>
<dbReference type="Gene3D" id="3.90.950.10">
    <property type="match status" value="1"/>
</dbReference>
<dbReference type="RefSeq" id="WP_344658176.1">
    <property type="nucleotide sequence ID" value="NZ_BAAAQM010000018.1"/>
</dbReference>
<dbReference type="PIRSF" id="PIRSF006305">
    <property type="entry name" value="Maf"/>
    <property type="match status" value="1"/>
</dbReference>
<reference evidence="4 5" key="1">
    <citation type="journal article" date="2019" name="Int. J. Syst. Evol. Microbiol.">
        <title>The Global Catalogue of Microorganisms (GCM) 10K type strain sequencing project: providing services to taxonomists for standard genome sequencing and annotation.</title>
        <authorList>
            <consortium name="The Broad Institute Genomics Platform"/>
            <consortium name="The Broad Institute Genome Sequencing Center for Infectious Disease"/>
            <person name="Wu L."/>
            <person name="Ma J."/>
        </authorList>
    </citation>
    <scope>NUCLEOTIDE SEQUENCE [LARGE SCALE GENOMIC DNA]</scope>
    <source>
        <strain evidence="4 5">JCM 16013</strain>
    </source>
</reference>
<dbReference type="PANTHER" id="PTHR43213">
    <property type="entry name" value="BIFUNCTIONAL DTTP/UTP PYROPHOSPHATASE/METHYLTRANSFERASE PROTEIN-RELATED"/>
    <property type="match status" value="1"/>
</dbReference>
<accession>A0ABN2RQB2</accession>
<name>A0ABN2RQB2_9ACTN</name>
<evidence type="ECO:0000256" key="3">
    <source>
        <dbReference type="HAMAP-Rule" id="MF_00528"/>
    </source>
</evidence>
<organism evidence="4 5">
    <name type="scientific">Catenulispora subtropica</name>
    <dbReference type="NCBI Taxonomy" id="450798"/>
    <lineage>
        <taxon>Bacteria</taxon>
        <taxon>Bacillati</taxon>
        <taxon>Actinomycetota</taxon>
        <taxon>Actinomycetes</taxon>
        <taxon>Catenulisporales</taxon>
        <taxon>Catenulisporaceae</taxon>
        <taxon>Catenulispora</taxon>
    </lineage>
</organism>
<dbReference type="NCBIfam" id="TIGR00172">
    <property type="entry name" value="maf"/>
    <property type="match status" value="1"/>
</dbReference>
<keyword evidence="3" id="KW-0963">Cytoplasm</keyword>
<feature type="active site" description="Proton acceptor" evidence="3">
    <location>
        <position position="80"/>
    </location>
</feature>
<comment type="subcellular location">
    <subcellularLocation>
        <location evidence="3">Cytoplasm</location>
    </subcellularLocation>
</comment>